<dbReference type="OrthoDB" id="10495at2157"/>
<dbReference type="HOGENOM" id="CLU_081974_4_0_2"/>
<keyword evidence="3 4" id="KW-0456">Lyase</keyword>
<gene>
    <name evidence="5" type="ordered locus">Mcup_1418</name>
</gene>
<evidence type="ECO:0000256" key="1">
    <source>
        <dbReference type="ARBA" id="ARBA00001554"/>
    </source>
</evidence>
<dbReference type="Gene3D" id="3.30.1360.20">
    <property type="entry name" value="Transcriptional coactivator/pterin dehydratase"/>
    <property type="match status" value="1"/>
</dbReference>
<dbReference type="HAMAP" id="MF_00434">
    <property type="entry name" value="Pterin_4_alpha"/>
    <property type="match status" value="1"/>
</dbReference>
<dbReference type="EC" id="4.2.1.96" evidence="4"/>
<evidence type="ECO:0000256" key="4">
    <source>
        <dbReference type="HAMAP-Rule" id="MF_00434"/>
    </source>
</evidence>
<dbReference type="Pfam" id="PF01329">
    <property type="entry name" value="Pterin_4a"/>
    <property type="match status" value="1"/>
</dbReference>
<dbReference type="NCBIfam" id="NF002017">
    <property type="entry name" value="PRK00823.1-2"/>
    <property type="match status" value="1"/>
</dbReference>
<dbReference type="eggNOG" id="arCOG02939">
    <property type="taxonomic scope" value="Archaea"/>
</dbReference>
<dbReference type="PANTHER" id="PTHR12599">
    <property type="entry name" value="PTERIN-4-ALPHA-CARBINOLAMINE DEHYDRATASE"/>
    <property type="match status" value="1"/>
</dbReference>
<dbReference type="InterPro" id="IPR001533">
    <property type="entry name" value="Pterin_deHydtase"/>
</dbReference>
<name>F4FYM3_METCR</name>
<dbReference type="KEGG" id="mcn:Mcup_1418"/>
<dbReference type="GO" id="GO:0008124">
    <property type="term" value="F:4-alpha-hydroxytetrahydrobiopterin dehydratase activity"/>
    <property type="evidence" value="ECO:0007669"/>
    <property type="project" value="UniProtKB-UniRule"/>
</dbReference>
<dbReference type="SUPFAM" id="SSF55248">
    <property type="entry name" value="PCD-like"/>
    <property type="match status" value="1"/>
</dbReference>
<comment type="catalytic activity">
    <reaction evidence="1 4">
        <text>(4aS,6R)-4a-hydroxy-L-erythro-5,6,7,8-tetrahydrobiopterin = (6R)-L-erythro-6,7-dihydrobiopterin + H2O</text>
        <dbReference type="Rhea" id="RHEA:11920"/>
        <dbReference type="ChEBI" id="CHEBI:15377"/>
        <dbReference type="ChEBI" id="CHEBI:15642"/>
        <dbReference type="ChEBI" id="CHEBI:43120"/>
        <dbReference type="EC" id="4.2.1.96"/>
    </reaction>
</comment>
<dbReference type="PANTHER" id="PTHR12599:SF0">
    <property type="entry name" value="PTERIN-4-ALPHA-CARBINOLAMINE DEHYDRATASE"/>
    <property type="match status" value="1"/>
</dbReference>
<dbReference type="AlphaFoldDB" id="F4FYM3"/>
<organism evidence="5 6">
    <name type="scientific">Metallosphaera cuprina (strain Ar-4)</name>
    <dbReference type="NCBI Taxonomy" id="1006006"/>
    <lineage>
        <taxon>Archaea</taxon>
        <taxon>Thermoproteota</taxon>
        <taxon>Thermoprotei</taxon>
        <taxon>Sulfolobales</taxon>
        <taxon>Sulfolobaceae</taxon>
        <taxon>Metallosphaera</taxon>
    </lineage>
</organism>
<dbReference type="RefSeq" id="WP_013738019.1">
    <property type="nucleotide sequence ID" value="NC_015435.1"/>
</dbReference>
<reference evidence="5 6" key="1">
    <citation type="journal article" date="2011" name="J. Bacteriol.">
        <title>Complete genome sequence of Metallosphaera cuprina, a metal sulfide-oxidizing archaeon from a hot spring.</title>
        <authorList>
            <person name="Liu L.J."/>
            <person name="You X.Y."/>
            <person name="Zheng H."/>
            <person name="Wang S."/>
            <person name="Jiang C.Y."/>
            <person name="Liu S.J."/>
        </authorList>
    </citation>
    <scope>NUCLEOTIDE SEQUENCE [LARGE SCALE GENOMIC DNA]</scope>
    <source>
        <strain evidence="5 6">Ar-4</strain>
    </source>
</reference>
<proteinExistence type="inferred from homology"/>
<evidence type="ECO:0000256" key="2">
    <source>
        <dbReference type="ARBA" id="ARBA00006472"/>
    </source>
</evidence>
<evidence type="ECO:0000313" key="5">
    <source>
        <dbReference type="EMBL" id="AEB95521.1"/>
    </source>
</evidence>
<keyword evidence="6" id="KW-1185">Reference proteome</keyword>
<dbReference type="InterPro" id="IPR036428">
    <property type="entry name" value="PCD_sf"/>
</dbReference>
<evidence type="ECO:0000256" key="3">
    <source>
        <dbReference type="ARBA" id="ARBA00023239"/>
    </source>
</evidence>
<accession>F4FYM3</accession>
<evidence type="ECO:0000313" key="6">
    <source>
        <dbReference type="Proteomes" id="UP000007812"/>
    </source>
</evidence>
<dbReference type="CDD" id="cd00488">
    <property type="entry name" value="PCD_DCoH"/>
    <property type="match status" value="1"/>
</dbReference>
<comment type="similarity">
    <text evidence="2 4">Belongs to the pterin-4-alpha-carbinolamine dehydratase family.</text>
</comment>
<dbReference type="GO" id="GO:0006729">
    <property type="term" value="P:tetrahydrobiopterin biosynthetic process"/>
    <property type="evidence" value="ECO:0007669"/>
    <property type="project" value="InterPro"/>
</dbReference>
<dbReference type="STRING" id="1006006.Mcup_1418"/>
<sequence length="97" mass="11194">MVKLNLKDIESSLNELKGWKFENDTLVKDFLFKDFSNSVKFLTMVQPVADSLDHHPDVCIFYNKVRVTLTTHDEGGVTDLDVKLAKKLDELAKLFEY</sequence>
<protein>
    <recommendedName>
        <fullName evidence="4">Putative pterin-4-alpha-carbinolamine dehydratase</fullName>
        <shortName evidence="4">PHS</shortName>
        <ecNumber evidence="4">4.2.1.96</ecNumber>
    </recommendedName>
    <alternativeName>
        <fullName evidence="4">4-alpha-hydroxy-tetrahydropterin dehydratase</fullName>
    </alternativeName>
    <alternativeName>
        <fullName evidence="4">Pterin carbinolamine dehydratase</fullName>
        <shortName evidence="4">PCD</shortName>
    </alternativeName>
</protein>
<dbReference type="GeneID" id="10493607"/>
<dbReference type="PATRIC" id="fig|1006006.8.peg.1412"/>
<dbReference type="EMBL" id="CP002656">
    <property type="protein sequence ID" value="AEB95521.1"/>
    <property type="molecule type" value="Genomic_DNA"/>
</dbReference>
<dbReference type="Proteomes" id="UP000007812">
    <property type="component" value="Chromosome"/>
</dbReference>